<dbReference type="PROSITE" id="PS50885">
    <property type="entry name" value="HAMP"/>
    <property type="match status" value="1"/>
</dbReference>
<evidence type="ECO:0000259" key="5">
    <source>
        <dbReference type="PROSITE" id="PS50887"/>
    </source>
</evidence>
<dbReference type="Gene3D" id="6.10.340.10">
    <property type="match status" value="1"/>
</dbReference>
<dbReference type="PROSITE" id="PS50887">
    <property type="entry name" value="GGDEF"/>
    <property type="match status" value="1"/>
</dbReference>
<feature type="transmembrane region" description="Helical" evidence="3">
    <location>
        <begin position="9"/>
        <end position="28"/>
    </location>
</feature>
<dbReference type="InterPro" id="IPR052163">
    <property type="entry name" value="DGC-Regulatory_Protein"/>
</dbReference>
<dbReference type="PATRIC" id="fig|579748.3.peg.2274"/>
<evidence type="ECO:0000256" key="2">
    <source>
        <dbReference type="SAM" id="Coils"/>
    </source>
</evidence>
<dbReference type="Proteomes" id="UP000033673">
    <property type="component" value="Unassembled WGS sequence"/>
</dbReference>
<proteinExistence type="predicted"/>
<accession>A0A0F4NLR6</accession>
<evidence type="ECO:0000313" key="6">
    <source>
        <dbReference type="EMBL" id="KJY82991.1"/>
    </source>
</evidence>
<feature type="domain" description="GGDEF" evidence="5">
    <location>
        <begin position="303"/>
        <end position="437"/>
    </location>
</feature>
<keyword evidence="2" id="KW-0175">Coiled coil</keyword>
<keyword evidence="3" id="KW-0472">Membrane</keyword>
<keyword evidence="3" id="KW-0812">Transmembrane</keyword>
<dbReference type="PANTHER" id="PTHR46663:SF2">
    <property type="entry name" value="GGDEF DOMAIN-CONTAINING PROTEIN"/>
    <property type="match status" value="1"/>
</dbReference>
<evidence type="ECO:0000259" key="4">
    <source>
        <dbReference type="PROSITE" id="PS50885"/>
    </source>
</evidence>
<dbReference type="STRING" id="579748.TW81_11025"/>
<dbReference type="OrthoDB" id="766410at2"/>
<protein>
    <submittedName>
        <fullName evidence="6">Diguanylate cyclase</fullName>
    </submittedName>
</protein>
<comment type="caution">
    <text evidence="6">The sequence shown here is derived from an EMBL/GenBank/DDBJ whole genome shotgun (WGS) entry which is preliminary data.</text>
</comment>
<dbReference type="InterPro" id="IPR003660">
    <property type="entry name" value="HAMP_dom"/>
</dbReference>
<feature type="coiled-coil region" evidence="2">
    <location>
        <begin position="241"/>
        <end position="268"/>
    </location>
</feature>
<dbReference type="EMBL" id="JXXV01000018">
    <property type="protein sequence ID" value="KJY82991.1"/>
    <property type="molecule type" value="Genomic_DNA"/>
</dbReference>
<dbReference type="FunFam" id="3.30.70.270:FF:000001">
    <property type="entry name" value="Diguanylate cyclase domain protein"/>
    <property type="match status" value="1"/>
</dbReference>
<dbReference type="Pfam" id="PF00990">
    <property type="entry name" value="GGDEF"/>
    <property type="match status" value="1"/>
</dbReference>
<evidence type="ECO:0000256" key="1">
    <source>
        <dbReference type="ARBA" id="ARBA00001946"/>
    </source>
</evidence>
<dbReference type="GO" id="GO:0007165">
    <property type="term" value="P:signal transduction"/>
    <property type="evidence" value="ECO:0007669"/>
    <property type="project" value="InterPro"/>
</dbReference>
<dbReference type="InterPro" id="IPR029787">
    <property type="entry name" value="Nucleotide_cyclase"/>
</dbReference>
<dbReference type="InterPro" id="IPR000160">
    <property type="entry name" value="GGDEF_dom"/>
</dbReference>
<evidence type="ECO:0000256" key="3">
    <source>
        <dbReference type="SAM" id="Phobius"/>
    </source>
</evidence>
<keyword evidence="7" id="KW-1185">Reference proteome</keyword>
<dbReference type="NCBIfam" id="TIGR00254">
    <property type="entry name" value="GGDEF"/>
    <property type="match status" value="1"/>
</dbReference>
<keyword evidence="3" id="KW-1133">Transmembrane helix</keyword>
<name>A0A0F4NLR6_9VIBR</name>
<dbReference type="CDD" id="cd01949">
    <property type="entry name" value="GGDEF"/>
    <property type="match status" value="1"/>
</dbReference>
<evidence type="ECO:0000313" key="7">
    <source>
        <dbReference type="Proteomes" id="UP000033673"/>
    </source>
</evidence>
<feature type="domain" description="HAMP" evidence="4">
    <location>
        <begin position="200"/>
        <end position="246"/>
    </location>
</feature>
<dbReference type="InterPro" id="IPR043128">
    <property type="entry name" value="Rev_trsase/Diguanyl_cyclase"/>
</dbReference>
<dbReference type="SMART" id="SM00267">
    <property type="entry name" value="GGDEF"/>
    <property type="match status" value="1"/>
</dbReference>
<dbReference type="PANTHER" id="PTHR46663">
    <property type="entry name" value="DIGUANYLATE CYCLASE DGCT-RELATED"/>
    <property type="match status" value="1"/>
</dbReference>
<organism evidence="6 7">
    <name type="scientific">Vibrio galatheae</name>
    <dbReference type="NCBI Taxonomy" id="579748"/>
    <lineage>
        <taxon>Bacteria</taxon>
        <taxon>Pseudomonadati</taxon>
        <taxon>Pseudomonadota</taxon>
        <taxon>Gammaproteobacteria</taxon>
        <taxon>Vibrionales</taxon>
        <taxon>Vibrionaceae</taxon>
        <taxon>Vibrio</taxon>
    </lineage>
</organism>
<dbReference type="AlphaFoldDB" id="A0A0F4NLR6"/>
<feature type="transmembrane region" description="Helical" evidence="3">
    <location>
        <begin position="173"/>
        <end position="193"/>
    </location>
</feature>
<sequence>MVDSLFKKMFVLSTTTMILTLFIVVSFVKINDQQKVTKAELDQIIDLQLCVDLLRSQLWVLQQFSDASSFNQIGSVQAELTTKLTAYKGNNLQLDNIQRMNHSLHTLLLKEKSLYFAPQGQSQSQVNSSLSARALIHSRYNMIVQNMTEELAYVHQLVLNRNASHLANVMSTAAAWLILCSILVSLTAWLILFRFKSGAEAMKTAILNLAQGRLDTKVQAVKMDSEFRVIANFFNQMTVSLSQSTVTKKELEEEIIRQTEQLKYKQNQLLFLSEHDSLTNLMNRRAFDKQLEQSIIKARRSGHKLAVLFIDLDDFKVINDCYGHDAGDYMLVKVAERLLDCVRESDIVGRIGGDEFVVCLDLLNDLEGIPRKIQQISAAIQRPVLFEECELSVGSSIGIACYPDQGSSKAALISIADKAMYVQKESKDRNALEKRQKLAVQEDKKVIEMFSQHNKQ</sequence>
<reference evidence="6 7" key="1">
    <citation type="journal article" date="2015" name="BMC Genomics">
        <title>Genome mining reveals unlocked bioactive potential of marine Gram-negative bacteria.</title>
        <authorList>
            <person name="Machado H."/>
            <person name="Sonnenschein E.C."/>
            <person name="Melchiorsen J."/>
            <person name="Gram L."/>
        </authorList>
    </citation>
    <scope>NUCLEOTIDE SEQUENCE [LARGE SCALE GENOMIC DNA]</scope>
    <source>
        <strain evidence="6 7">S2757</strain>
    </source>
</reference>
<comment type="cofactor">
    <cofactor evidence="1">
        <name>Mg(2+)</name>
        <dbReference type="ChEBI" id="CHEBI:18420"/>
    </cofactor>
</comment>
<dbReference type="GO" id="GO:0003824">
    <property type="term" value="F:catalytic activity"/>
    <property type="evidence" value="ECO:0007669"/>
    <property type="project" value="UniProtKB-ARBA"/>
</dbReference>
<gene>
    <name evidence="6" type="ORF">TW81_11025</name>
</gene>
<dbReference type="GO" id="GO:0016020">
    <property type="term" value="C:membrane"/>
    <property type="evidence" value="ECO:0007669"/>
    <property type="project" value="InterPro"/>
</dbReference>
<dbReference type="SUPFAM" id="SSF55073">
    <property type="entry name" value="Nucleotide cyclase"/>
    <property type="match status" value="1"/>
</dbReference>
<dbReference type="Gene3D" id="3.30.70.270">
    <property type="match status" value="1"/>
</dbReference>